<feature type="domain" description="PH" evidence="3">
    <location>
        <begin position="147"/>
        <end position="318"/>
    </location>
</feature>
<proteinExistence type="predicted"/>
<evidence type="ECO:0000313" key="4">
    <source>
        <dbReference type="EMBL" id="KRX01905.1"/>
    </source>
</evidence>
<feature type="domain" description="PH" evidence="3">
    <location>
        <begin position="1"/>
        <end position="66"/>
    </location>
</feature>
<evidence type="ECO:0000256" key="1">
    <source>
        <dbReference type="SAM" id="Coils"/>
    </source>
</evidence>
<feature type="region of interest" description="Disordered" evidence="2">
    <location>
        <begin position="612"/>
        <end position="634"/>
    </location>
</feature>
<evidence type="ECO:0000256" key="2">
    <source>
        <dbReference type="SAM" id="MobiDB-lite"/>
    </source>
</evidence>
<accession>A0A0V0QHZ1</accession>
<evidence type="ECO:0000313" key="5">
    <source>
        <dbReference type="Proteomes" id="UP000054937"/>
    </source>
</evidence>
<dbReference type="AlphaFoldDB" id="A0A0V0QHZ1"/>
<dbReference type="EMBL" id="LDAU01000161">
    <property type="protein sequence ID" value="KRX01905.1"/>
    <property type="molecule type" value="Genomic_DNA"/>
</dbReference>
<gene>
    <name evidence="4" type="ORF">PPERSA_05744</name>
</gene>
<dbReference type="InterPro" id="IPR001849">
    <property type="entry name" value="PH_domain"/>
</dbReference>
<name>A0A0V0QHZ1_PSEPJ</name>
<reference evidence="4 5" key="1">
    <citation type="journal article" date="2015" name="Sci. Rep.">
        <title>Genome of the facultative scuticociliatosis pathogen Pseudocohnilembus persalinus provides insight into its virulence through horizontal gene transfer.</title>
        <authorList>
            <person name="Xiong J."/>
            <person name="Wang G."/>
            <person name="Cheng J."/>
            <person name="Tian M."/>
            <person name="Pan X."/>
            <person name="Warren A."/>
            <person name="Jiang C."/>
            <person name="Yuan D."/>
            <person name="Miao W."/>
        </authorList>
    </citation>
    <scope>NUCLEOTIDE SEQUENCE [LARGE SCALE GENOMIC DNA]</scope>
    <source>
        <strain evidence="4">36N120E</strain>
    </source>
</reference>
<dbReference type="InParanoid" id="A0A0V0QHZ1"/>
<dbReference type="InterPro" id="IPR011993">
    <property type="entry name" value="PH-like_dom_sf"/>
</dbReference>
<protein>
    <recommendedName>
        <fullName evidence="3">PH domain-containing protein</fullName>
    </recommendedName>
</protein>
<dbReference type="Gene3D" id="2.30.29.30">
    <property type="entry name" value="Pleckstrin-homology domain (PH domain)/Phosphotyrosine-binding domain (PTB)"/>
    <property type="match status" value="1"/>
</dbReference>
<feature type="region of interest" description="Disordered" evidence="2">
    <location>
        <begin position="74"/>
        <end position="100"/>
    </location>
</feature>
<keyword evidence="1" id="KW-0175">Coiled coil</keyword>
<organism evidence="4 5">
    <name type="scientific">Pseudocohnilembus persalinus</name>
    <name type="common">Ciliate</name>
    <dbReference type="NCBI Taxonomy" id="266149"/>
    <lineage>
        <taxon>Eukaryota</taxon>
        <taxon>Sar</taxon>
        <taxon>Alveolata</taxon>
        <taxon>Ciliophora</taxon>
        <taxon>Intramacronucleata</taxon>
        <taxon>Oligohymenophorea</taxon>
        <taxon>Scuticociliatia</taxon>
        <taxon>Philasterida</taxon>
        <taxon>Pseudocohnilembidae</taxon>
        <taxon>Pseudocohnilembus</taxon>
    </lineage>
</organism>
<feature type="compositionally biased region" description="Polar residues" evidence="2">
    <location>
        <begin position="536"/>
        <end position="548"/>
    </location>
</feature>
<keyword evidence="5" id="KW-1185">Reference proteome</keyword>
<dbReference type="SUPFAM" id="SSF50729">
    <property type="entry name" value="PH domain-like"/>
    <property type="match status" value="1"/>
</dbReference>
<feature type="compositionally biased region" description="Basic and acidic residues" evidence="2">
    <location>
        <begin position="490"/>
        <end position="517"/>
    </location>
</feature>
<comment type="caution">
    <text evidence="4">The sequence shown here is derived from an EMBL/GenBank/DDBJ whole genome shotgun (WGS) entry which is preliminary data.</text>
</comment>
<sequence length="634" mass="74949">MEQGQTLIYKKGNEVKGHLNIPDMEIYEDKKSRFLIRYKDERNIQLEAPSVDERDKWVEVLSFLIEYNKKIKESSPERPKSLNEPGKEKKNQHKQFDQEKMKNIKLEEEEKWYLDSQKQRIEVNDSISKAKGILDFLETFPDEVLEGKVLSGVLMKKRNDKISKGPKLRWMFLFLQKSLNGLDHGNQINSLDNFPSWMDLNTIYYFKFDPEEPSKDVTGYKGCFTTDQIISVKWHNLAQKQGNIFTQTLNDVKNTVGYISDKMLLNKALNCIFKLENLKYGFDLKVQEGVKDIKKYSFYSNSITEVNKWVSAIEQIISQKGAKNMPIRGMSKQSIASSEYSGYRESMSTVNNSLFNDEKIEEDIDDEEQEALKQDQDWRREVIFQDKVQKQGKSGKKNDKLLTVHRRVIFCQKYHKNNVQNQQEKRKYMDIKDITKINIPLNNKKCLELCKGEKEIWKLYFPTDQQCAKVGEIILKLNEDENADLEEINPEQKQKNEKQKQIEEQQEREKEQLEIQKNKKQSQQISDETEEKDQSIIETPQPTDRSQSQYTKFLLQKQEQQKQAELEQQEQQKSQKQTKVSELEEYNSFNQQNEPNFFQKYICCCLYQNPEKSRTTSRSNKSINSSLLRQSYNY</sequence>
<dbReference type="OrthoDB" id="2344588at2759"/>
<feature type="compositionally biased region" description="Polar residues" evidence="2">
    <location>
        <begin position="616"/>
        <end position="634"/>
    </location>
</feature>
<dbReference type="PROSITE" id="PS50003">
    <property type="entry name" value="PH_DOMAIN"/>
    <property type="match status" value="2"/>
</dbReference>
<dbReference type="SMART" id="SM00233">
    <property type="entry name" value="PH"/>
    <property type="match status" value="2"/>
</dbReference>
<dbReference type="Proteomes" id="UP000054937">
    <property type="component" value="Unassembled WGS sequence"/>
</dbReference>
<feature type="region of interest" description="Disordered" evidence="2">
    <location>
        <begin position="486"/>
        <end position="548"/>
    </location>
</feature>
<feature type="coiled-coil region" evidence="1">
    <location>
        <begin position="552"/>
        <end position="586"/>
    </location>
</feature>
<evidence type="ECO:0000259" key="3">
    <source>
        <dbReference type="PROSITE" id="PS50003"/>
    </source>
</evidence>